<dbReference type="VEuPathDB" id="VectorBase:ISCI024515"/>
<accession>A0A4D5S6Q1</accession>
<keyword evidence="1" id="KW-0732">Signal</keyword>
<evidence type="ECO:0000313" key="2">
    <source>
        <dbReference type="EMBL" id="MOY44684.1"/>
    </source>
</evidence>
<proteinExistence type="predicted"/>
<dbReference type="VEuPathDB" id="VectorBase:ISCW024515"/>
<dbReference type="EMBL" id="GHJT01010713">
    <property type="protein sequence ID" value="MOY44684.1"/>
    <property type="molecule type" value="Transcribed_RNA"/>
</dbReference>
<name>A0A4D5S6Q1_IXOSC</name>
<dbReference type="GO" id="GO:0008233">
    <property type="term" value="F:peptidase activity"/>
    <property type="evidence" value="ECO:0007669"/>
    <property type="project" value="UniProtKB-KW"/>
</dbReference>
<keyword evidence="2" id="KW-0645">Protease</keyword>
<dbReference type="GO" id="GO:0006508">
    <property type="term" value="P:proteolysis"/>
    <property type="evidence" value="ECO:0007669"/>
    <property type="project" value="UniProtKB-KW"/>
</dbReference>
<sequence>MFQVLLLTCLAGAASAEYLTLEQNTNLVVQRHVRGLIVTPGFRTGGNAPPNFAGAITIQAPRGFSRVRVGLRGF</sequence>
<keyword evidence="2" id="KW-0378">Hydrolase</keyword>
<protein>
    <submittedName>
        <fullName evidence="2">Putative serine protease</fullName>
    </submittedName>
</protein>
<dbReference type="OrthoDB" id="10051896at2759"/>
<dbReference type="AlphaFoldDB" id="A0A4D5S6Q1"/>
<reference evidence="2" key="1">
    <citation type="submission" date="2019-04" db="EMBL/GenBank/DDBJ databases">
        <title>An insight into the mialome of Ixodes scapularis.</title>
        <authorList>
            <person name="Ribeiro J.M."/>
            <person name="Mather T.N."/>
            <person name="Karim S."/>
        </authorList>
    </citation>
    <scope>NUCLEOTIDE SEQUENCE</scope>
</reference>
<organism evidence="2">
    <name type="scientific">Ixodes scapularis</name>
    <name type="common">Black-legged tick</name>
    <name type="synonym">Deer tick</name>
    <dbReference type="NCBI Taxonomy" id="6945"/>
    <lineage>
        <taxon>Eukaryota</taxon>
        <taxon>Metazoa</taxon>
        <taxon>Ecdysozoa</taxon>
        <taxon>Arthropoda</taxon>
        <taxon>Chelicerata</taxon>
        <taxon>Arachnida</taxon>
        <taxon>Acari</taxon>
        <taxon>Parasitiformes</taxon>
        <taxon>Ixodida</taxon>
        <taxon>Ixodoidea</taxon>
        <taxon>Ixodidae</taxon>
        <taxon>Ixodinae</taxon>
        <taxon>Ixodes</taxon>
    </lineage>
</organism>
<dbReference type="VEuPathDB" id="VectorBase:ISCP_030318"/>
<feature type="chain" id="PRO_5020039963" evidence="1">
    <location>
        <begin position="17"/>
        <end position="74"/>
    </location>
</feature>
<evidence type="ECO:0000256" key="1">
    <source>
        <dbReference type="SAM" id="SignalP"/>
    </source>
</evidence>
<feature type="signal peptide" evidence="1">
    <location>
        <begin position="1"/>
        <end position="16"/>
    </location>
</feature>